<reference evidence="1" key="1">
    <citation type="submission" date="2009-10" db="EMBL/GenBank/DDBJ databases">
        <title>Diversity of trophic interactions inside an arsenic-rich microbial ecosystem.</title>
        <authorList>
            <person name="Bertin P.N."/>
            <person name="Heinrich-Salmeron A."/>
            <person name="Pelletier E."/>
            <person name="Goulhen-Chollet F."/>
            <person name="Arsene-Ploetze F."/>
            <person name="Gallien S."/>
            <person name="Calteau A."/>
            <person name="Vallenet D."/>
            <person name="Casiot C."/>
            <person name="Chane-Woon-Ming B."/>
            <person name="Giloteaux L."/>
            <person name="Barakat M."/>
            <person name="Bonnefoy V."/>
            <person name="Bruneel O."/>
            <person name="Chandler M."/>
            <person name="Cleiss J."/>
            <person name="Duran R."/>
            <person name="Elbaz-Poulichet F."/>
            <person name="Fonknechten N."/>
            <person name="Lauga B."/>
            <person name="Mornico D."/>
            <person name="Ortet P."/>
            <person name="Schaeffer C."/>
            <person name="Siguier P."/>
            <person name="Alexander Thil Smith A."/>
            <person name="Van Dorsselaer A."/>
            <person name="Weissenbach J."/>
            <person name="Medigue C."/>
            <person name="Le Paslier D."/>
        </authorList>
    </citation>
    <scope>NUCLEOTIDE SEQUENCE</scope>
</reference>
<name>E6PGX3_9ZZZZ</name>
<proteinExistence type="predicted"/>
<dbReference type="Gene3D" id="3.30.300.20">
    <property type="match status" value="1"/>
</dbReference>
<accession>E6PGX3</accession>
<dbReference type="InterPro" id="IPR036102">
    <property type="entry name" value="OsmC/Ohrsf"/>
</dbReference>
<dbReference type="AlphaFoldDB" id="E6PGX3"/>
<evidence type="ECO:0000313" key="1">
    <source>
        <dbReference type="EMBL" id="CBH75711.1"/>
    </source>
</evidence>
<protein>
    <submittedName>
        <fullName evidence="1">Putative redox protein</fullName>
    </submittedName>
</protein>
<comment type="caution">
    <text evidence="1">The sequence shown here is derived from an EMBL/GenBank/DDBJ whole genome shotgun (WGS) entry which is preliminary data.</text>
</comment>
<sequence length="65" mass="6997">MTVHPDGSGEFVSVLLRPSVTIAAGSSRERAFAIHDEAANMCFIARSVKFPVAHEPTIEFEHAAS</sequence>
<organism evidence="1">
    <name type="scientific">mine drainage metagenome</name>
    <dbReference type="NCBI Taxonomy" id="410659"/>
    <lineage>
        <taxon>unclassified sequences</taxon>
        <taxon>metagenomes</taxon>
        <taxon>ecological metagenomes</taxon>
    </lineage>
</organism>
<dbReference type="EMBL" id="CABL01000015">
    <property type="protein sequence ID" value="CBH75711.1"/>
    <property type="molecule type" value="Genomic_DNA"/>
</dbReference>
<gene>
    <name evidence="1" type="ORF">CARN1_2465</name>
</gene>
<dbReference type="InterPro" id="IPR015946">
    <property type="entry name" value="KH_dom-like_a/b"/>
</dbReference>
<dbReference type="SUPFAM" id="SSF82784">
    <property type="entry name" value="OsmC-like"/>
    <property type="match status" value="1"/>
</dbReference>